<dbReference type="EMBL" id="LGIA01000052">
    <property type="protein sequence ID" value="KOH46004.1"/>
    <property type="molecule type" value="Genomic_DNA"/>
</dbReference>
<evidence type="ECO:0000259" key="4">
    <source>
        <dbReference type="PROSITE" id="PS51898"/>
    </source>
</evidence>
<feature type="domain" description="Tyr recombinase" evidence="4">
    <location>
        <begin position="211"/>
        <end position="399"/>
    </location>
</feature>
<evidence type="ECO:0000256" key="3">
    <source>
        <dbReference type="ARBA" id="ARBA00023172"/>
    </source>
</evidence>
<protein>
    <recommendedName>
        <fullName evidence="4">Tyr recombinase domain-containing protein</fullName>
    </recommendedName>
</protein>
<reference evidence="6" key="1">
    <citation type="submission" date="2015-07" db="EMBL/GenBank/DDBJ databases">
        <title>Genome sequencing of Sunxiuqinia dokdonensis strain SK.</title>
        <authorList>
            <person name="Ahn S."/>
            <person name="Kim B.-C."/>
        </authorList>
    </citation>
    <scope>NUCLEOTIDE SEQUENCE [LARGE SCALE GENOMIC DNA]</scope>
    <source>
        <strain evidence="6">SK</strain>
    </source>
</reference>
<dbReference type="RefSeq" id="WP_053180606.1">
    <property type="nucleotide sequence ID" value="NZ_LGIA01000052.1"/>
</dbReference>
<dbReference type="Gene3D" id="1.10.443.10">
    <property type="entry name" value="Intergrase catalytic core"/>
    <property type="match status" value="1"/>
</dbReference>
<dbReference type="InterPro" id="IPR013762">
    <property type="entry name" value="Integrase-like_cat_sf"/>
</dbReference>
<dbReference type="GO" id="GO:0015074">
    <property type="term" value="P:DNA integration"/>
    <property type="evidence" value="ECO:0007669"/>
    <property type="project" value="InterPro"/>
</dbReference>
<dbReference type="InterPro" id="IPR050090">
    <property type="entry name" value="Tyrosine_recombinase_XerCD"/>
</dbReference>
<comment type="similarity">
    <text evidence="1">Belongs to the 'phage' integrase family.</text>
</comment>
<gene>
    <name evidence="5" type="ORF">NC99_11770</name>
</gene>
<dbReference type="Proteomes" id="UP000036958">
    <property type="component" value="Unassembled WGS sequence"/>
</dbReference>
<dbReference type="InterPro" id="IPR002104">
    <property type="entry name" value="Integrase_catalytic"/>
</dbReference>
<keyword evidence="2" id="KW-0238">DNA-binding</keyword>
<dbReference type="SUPFAM" id="SSF56349">
    <property type="entry name" value="DNA breaking-rejoining enzymes"/>
    <property type="match status" value="1"/>
</dbReference>
<evidence type="ECO:0000256" key="2">
    <source>
        <dbReference type="ARBA" id="ARBA00023125"/>
    </source>
</evidence>
<dbReference type="Pfam" id="PF17293">
    <property type="entry name" value="Arm-DNA-bind_5"/>
    <property type="match status" value="1"/>
</dbReference>
<keyword evidence="6" id="KW-1185">Reference proteome</keyword>
<dbReference type="Gene3D" id="1.10.150.130">
    <property type="match status" value="1"/>
</dbReference>
<evidence type="ECO:0000313" key="6">
    <source>
        <dbReference type="Proteomes" id="UP000036958"/>
    </source>
</evidence>
<sequence length="402" mass="46737">MISFKTVLRKKKLSTGKYPVYLRITKDRKTIFFRTPYTSSVKEWDEKQGKFTKHASDYLSKNRLLLKFIDRATNIVTNLEQNKSDYTLSDVEHTLRIETNPVGKAIYPFWEEIISEQKLAGRTGNARIHSDTLISVKKFSKGKELIFHQITPEFLEKYESWLRSRGGTDGGIGVKMRSIRSVFNSAIKRGRIKEDLYPFKFYKVSKLKGKGIKKALKLEDIQKVAQLDLSEYPTLIDTRNYFIFSFYTRGMNFADMATLKWSDISDDRIYYTRSKTKGNFQIKILPPVQEILNYYKGRRTPTDYVFPILLEQGMTFSHLENRKRKVLKRYNKRLKEIAALCGIDKPLSSYVARHSYANSLKQKGISTDIISESMGHQNIAITQAYLKELDNSLIDEAMEVLL</sequence>
<proteinExistence type="inferred from homology"/>
<dbReference type="CDD" id="cd01185">
    <property type="entry name" value="INTN1_C_like"/>
    <property type="match status" value="1"/>
</dbReference>
<accession>A0A0L8VC24</accession>
<comment type="caution">
    <text evidence="5">The sequence shown here is derived from an EMBL/GenBank/DDBJ whole genome shotgun (WGS) entry which is preliminary data.</text>
</comment>
<dbReference type="STRING" id="1409788.NC99_11770"/>
<dbReference type="InterPro" id="IPR011010">
    <property type="entry name" value="DNA_brk_join_enz"/>
</dbReference>
<keyword evidence="3" id="KW-0233">DNA recombination</keyword>
<organism evidence="5 6">
    <name type="scientific">Sunxiuqinia dokdonensis</name>
    <dbReference type="NCBI Taxonomy" id="1409788"/>
    <lineage>
        <taxon>Bacteria</taxon>
        <taxon>Pseudomonadati</taxon>
        <taxon>Bacteroidota</taxon>
        <taxon>Bacteroidia</taxon>
        <taxon>Marinilabiliales</taxon>
        <taxon>Prolixibacteraceae</taxon>
        <taxon>Sunxiuqinia</taxon>
    </lineage>
</organism>
<dbReference type="AlphaFoldDB" id="A0A0L8VC24"/>
<dbReference type="PANTHER" id="PTHR30349:SF64">
    <property type="entry name" value="PROPHAGE INTEGRASE INTD-RELATED"/>
    <property type="match status" value="1"/>
</dbReference>
<evidence type="ECO:0000313" key="5">
    <source>
        <dbReference type="EMBL" id="KOH46004.1"/>
    </source>
</evidence>
<dbReference type="InterPro" id="IPR010998">
    <property type="entry name" value="Integrase_recombinase_N"/>
</dbReference>
<dbReference type="GO" id="GO:0006310">
    <property type="term" value="P:DNA recombination"/>
    <property type="evidence" value="ECO:0007669"/>
    <property type="project" value="UniProtKB-KW"/>
</dbReference>
<evidence type="ECO:0000256" key="1">
    <source>
        <dbReference type="ARBA" id="ARBA00008857"/>
    </source>
</evidence>
<dbReference type="InterPro" id="IPR035386">
    <property type="entry name" value="Arm-DNA-bind_5"/>
</dbReference>
<dbReference type="PANTHER" id="PTHR30349">
    <property type="entry name" value="PHAGE INTEGRASE-RELATED"/>
    <property type="match status" value="1"/>
</dbReference>
<dbReference type="Pfam" id="PF00589">
    <property type="entry name" value="Phage_integrase"/>
    <property type="match status" value="1"/>
</dbReference>
<name>A0A0L8VC24_9BACT</name>
<dbReference type="GO" id="GO:0003677">
    <property type="term" value="F:DNA binding"/>
    <property type="evidence" value="ECO:0007669"/>
    <property type="project" value="UniProtKB-KW"/>
</dbReference>
<dbReference type="PROSITE" id="PS51898">
    <property type="entry name" value="TYR_RECOMBINASE"/>
    <property type="match status" value="1"/>
</dbReference>
<dbReference type="OrthoDB" id="1112270at2"/>
<dbReference type="InterPro" id="IPR025269">
    <property type="entry name" value="SAM-like_dom"/>
</dbReference>
<dbReference type="Pfam" id="PF13102">
    <property type="entry name" value="Phage_int_SAM_5"/>
    <property type="match status" value="1"/>
</dbReference>